<gene>
    <name evidence="2" type="ORF">ACFPOF_18675</name>
</gene>
<evidence type="ECO:0000313" key="2">
    <source>
        <dbReference type="EMBL" id="MFC5404768.1"/>
    </source>
</evidence>
<comment type="caution">
    <text evidence="2">The sequence shown here is derived from an EMBL/GenBank/DDBJ whole genome shotgun (WGS) entry which is preliminary data.</text>
</comment>
<reference evidence="3" key="1">
    <citation type="journal article" date="2019" name="Int. J. Syst. Evol. Microbiol.">
        <title>The Global Catalogue of Microorganisms (GCM) 10K type strain sequencing project: providing services to taxonomists for standard genome sequencing and annotation.</title>
        <authorList>
            <consortium name="The Broad Institute Genomics Platform"/>
            <consortium name="The Broad Institute Genome Sequencing Center for Infectious Disease"/>
            <person name="Wu L."/>
            <person name="Ma J."/>
        </authorList>
    </citation>
    <scope>NUCLEOTIDE SEQUENCE [LARGE SCALE GENOMIC DNA]</scope>
    <source>
        <strain evidence="3">CGMCC 1.18575</strain>
    </source>
</reference>
<sequence>MSFLIQKRMVVIGFVLVLIILAATFYWPGQKVHPVRGEPLFNDADNPWNLQGNDYSQVLSGWMKQGAQDAQGQDVLMPAAEYSNAAEGISTIKEAKEGKTDVVLLKRENDWVEYAFTIPEAGLYQLRAQTMPLPGSLEPVRFRLKVDGQFPFDEAKYLAISRNWKDGISPVKQDERGNDIRPPQLEDQQWTEQLVADANAEYYEPFRWYLSAGQHVLRLEASQGAFYLSHLAFAAPEKVASYKEIKASYAAESKGSIDANWYDTIEAEQMTLKSDSSVQMQASYDDLANPPSNGKIVLNVMGGDHWKQGGKWAEWSFEVPEDGRYELQMKVKQSYSKEMSSFRQIKIDGKVPFRELLAYPFAYSREWQLEALSDGKGKPFEFYLAKGKHTLSMIVTQAPLRPVTEAMKEAIAELQDINGTVRLVTGIRDAGVVDKNRDWNLEASIPGITNRFERLASLLEEQVSYLQTLYGNDANGASGIRNSIDQLRQLTEKPEILASRPEMLPSIQETLGMYMNQAASQPLALDQIFVSKPGVDLAHLLPGRWKIMQNTITTFARTFSPNYNYKGQRNPEAITVWVNRGRDYVTLMQQLADELFTPETGISVNVNLMPSQQQLFLSQSSGRQPDVALGLDAATSVDLAMRNALVDLRQFADYGNIAKRFHPGSLLPFHYNHGDYALPETQSFNVMFYRTDILRQLGIKPPETWDELYDSLQTIQQQGYDFFMPSGNGLPFFYQNGVSFYTADGLKSGLDTPESFQSFRQWTDLYTVYGIPKEANFYMHFRNGSIPIGISDFNTYLQLTMAAPEISDSWEMAPIPGMKKESGEVERWAGGSIQAGIIMKSSKRSEDAWQFLKWWTSTEVQARFGNDIELYNGLEFRWNTANQEAFKRLPWPAKQLSAILEQWKWFKEIPNVPGGYFTARELSFAWNRTVLGGVNYRESLEQSIREINRELLHKQQEFGLVDKDGTTHGGLDIPVVDRAWEGVEP</sequence>
<keyword evidence="1" id="KW-1133">Transmembrane helix</keyword>
<dbReference type="Pfam" id="PF01547">
    <property type="entry name" value="SBP_bac_1"/>
    <property type="match status" value="1"/>
</dbReference>
<dbReference type="Proteomes" id="UP001596113">
    <property type="component" value="Unassembled WGS sequence"/>
</dbReference>
<keyword evidence="3" id="KW-1185">Reference proteome</keyword>
<dbReference type="Gene3D" id="3.40.190.10">
    <property type="entry name" value="Periplasmic binding protein-like II"/>
    <property type="match status" value="1"/>
</dbReference>
<dbReference type="InterPro" id="IPR050490">
    <property type="entry name" value="Bact_solute-bd_prot1"/>
</dbReference>
<dbReference type="EMBL" id="JBHSMI010000028">
    <property type="protein sequence ID" value="MFC5404768.1"/>
    <property type="molecule type" value="Genomic_DNA"/>
</dbReference>
<dbReference type="SUPFAM" id="SSF53850">
    <property type="entry name" value="Periplasmic binding protein-like II"/>
    <property type="match status" value="1"/>
</dbReference>
<protein>
    <submittedName>
        <fullName evidence="2">Extracellular solute-binding protein</fullName>
    </submittedName>
</protein>
<dbReference type="InterPro" id="IPR006059">
    <property type="entry name" value="SBP"/>
</dbReference>
<keyword evidence="1" id="KW-0812">Transmembrane</keyword>
<dbReference type="Gene3D" id="2.60.120.260">
    <property type="entry name" value="Galactose-binding domain-like"/>
    <property type="match status" value="2"/>
</dbReference>
<proteinExistence type="predicted"/>
<dbReference type="PANTHER" id="PTHR43649">
    <property type="entry name" value="ARABINOSE-BINDING PROTEIN-RELATED"/>
    <property type="match status" value="1"/>
</dbReference>
<name>A0ABW0HW71_9BACL</name>
<dbReference type="RefSeq" id="WP_378135357.1">
    <property type="nucleotide sequence ID" value="NZ_JBHSMI010000028.1"/>
</dbReference>
<organism evidence="2 3">
    <name type="scientific">Cohnella soli</name>
    <dbReference type="NCBI Taxonomy" id="425005"/>
    <lineage>
        <taxon>Bacteria</taxon>
        <taxon>Bacillati</taxon>
        <taxon>Bacillota</taxon>
        <taxon>Bacilli</taxon>
        <taxon>Bacillales</taxon>
        <taxon>Paenibacillaceae</taxon>
        <taxon>Cohnella</taxon>
    </lineage>
</organism>
<keyword evidence="1" id="KW-0472">Membrane</keyword>
<accession>A0ABW0HW71</accession>
<evidence type="ECO:0000256" key="1">
    <source>
        <dbReference type="SAM" id="Phobius"/>
    </source>
</evidence>
<evidence type="ECO:0000313" key="3">
    <source>
        <dbReference type="Proteomes" id="UP001596113"/>
    </source>
</evidence>
<feature type="transmembrane region" description="Helical" evidence="1">
    <location>
        <begin position="9"/>
        <end position="27"/>
    </location>
</feature>
<dbReference type="PANTHER" id="PTHR43649:SF27">
    <property type="entry name" value="EXTRACELLULAR SOLUTE-BINDING PROTEIN FAMILY 1"/>
    <property type="match status" value="1"/>
</dbReference>